<dbReference type="EMBL" id="WIOL01000002">
    <property type="protein sequence ID" value="MQT16807.1"/>
    <property type="molecule type" value="Genomic_DNA"/>
</dbReference>
<dbReference type="Proteomes" id="UP000481327">
    <property type="component" value="Unassembled WGS sequence"/>
</dbReference>
<accession>A0A7C9LFN0</accession>
<reference evidence="1 2" key="1">
    <citation type="submission" date="2019-09" db="EMBL/GenBank/DDBJ databases">
        <title>Polymorphobacter sp. isolated from a lake in China.</title>
        <authorList>
            <person name="Liu Z."/>
        </authorList>
    </citation>
    <scope>NUCLEOTIDE SEQUENCE [LARGE SCALE GENOMIC DNA]</scope>
    <source>
        <strain evidence="1 2">D40P</strain>
    </source>
</reference>
<gene>
    <name evidence="1" type="ORF">F3168_06010</name>
</gene>
<comment type="caution">
    <text evidence="1">The sequence shown here is derived from an EMBL/GenBank/DDBJ whole genome shotgun (WGS) entry which is preliminary data.</text>
</comment>
<dbReference type="RefSeq" id="WP_152577266.1">
    <property type="nucleotide sequence ID" value="NZ_JAATJI010000001.1"/>
</dbReference>
<evidence type="ECO:0000313" key="1">
    <source>
        <dbReference type="EMBL" id="MQT16807.1"/>
    </source>
</evidence>
<dbReference type="OrthoDB" id="7594978at2"/>
<keyword evidence="2" id="KW-1185">Reference proteome</keyword>
<sequence>MMIGLLLSVGGCAYHRVVVPVPNPPDQVYHPVKSSALGWGAMEQTSTATHCPTNLLSEVRVRTSFLQSLGTVLTLGLWQPATIEYRCSKVPTQVIEP</sequence>
<organism evidence="1 2">
    <name type="scientific">Sandarakinorhabdus fusca</name>
    <dbReference type="NCBI Taxonomy" id="1439888"/>
    <lineage>
        <taxon>Bacteria</taxon>
        <taxon>Pseudomonadati</taxon>
        <taxon>Pseudomonadota</taxon>
        <taxon>Alphaproteobacteria</taxon>
        <taxon>Sphingomonadales</taxon>
        <taxon>Sphingosinicellaceae</taxon>
        <taxon>Sandarakinorhabdus</taxon>
    </lineage>
</organism>
<proteinExistence type="predicted"/>
<name>A0A7C9LFN0_9SPHN</name>
<dbReference type="AlphaFoldDB" id="A0A7C9LFN0"/>
<evidence type="ECO:0000313" key="2">
    <source>
        <dbReference type="Proteomes" id="UP000481327"/>
    </source>
</evidence>
<protein>
    <submittedName>
        <fullName evidence="1">Uncharacterized protein</fullName>
    </submittedName>
</protein>